<dbReference type="Proteomes" id="UP000232455">
    <property type="component" value="Unassembled WGS sequence"/>
</dbReference>
<dbReference type="InterPro" id="IPR039366">
    <property type="entry name" value="Pilotin"/>
</dbReference>
<dbReference type="InterPro" id="IPR053740">
    <property type="entry name" value="T3SS_Pilotin"/>
</dbReference>
<organism evidence="1 2">
    <name type="scientific">Pseudomonas baetica</name>
    <dbReference type="NCBI Taxonomy" id="674054"/>
    <lineage>
        <taxon>Bacteria</taxon>
        <taxon>Pseudomonadati</taxon>
        <taxon>Pseudomonadota</taxon>
        <taxon>Gammaproteobacteria</taxon>
        <taxon>Pseudomonadales</taxon>
        <taxon>Pseudomonadaceae</taxon>
        <taxon>Pseudomonas</taxon>
    </lineage>
</organism>
<proteinExistence type="predicted"/>
<name>A0ABX4Q1Q0_9PSED</name>
<dbReference type="Pfam" id="PF09619">
    <property type="entry name" value="YscW"/>
    <property type="match status" value="1"/>
</dbReference>
<protein>
    <submittedName>
        <fullName evidence="1">Type III secretion system chaperone YscW</fullName>
    </submittedName>
</protein>
<keyword evidence="2" id="KW-1185">Reference proteome</keyword>
<dbReference type="Gene3D" id="2.60.40.2990">
    <property type="match status" value="1"/>
</dbReference>
<gene>
    <name evidence="1" type="ORF">ATI02_3648</name>
</gene>
<comment type="caution">
    <text evidence="1">The sequence shown here is derived from an EMBL/GenBank/DDBJ whole genome shotgun (WGS) entry which is preliminary data.</text>
</comment>
<dbReference type="EMBL" id="PHHE01000001">
    <property type="protein sequence ID" value="PKA70725.1"/>
    <property type="molecule type" value="Genomic_DNA"/>
</dbReference>
<dbReference type="NCBIfam" id="TIGR02567">
    <property type="entry name" value="YscW"/>
    <property type="match status" value="1"/>
</dbReference>
<dbReference type="RefSeq" id="WP_100846971.1">
    <property type="nucleotide sequence ID" value="NZ_PHHE01000001.1"/>
</dbReference>
<reference evidence="1 2" key="1">
    <citation type="submission" date="2017-11" db="EMBL/GenBank/DDBJ databases">
        <title>Genome sequencing of a diverse group of Pseudomonas species.</title>
        <authorList>
            <person name="Loper J."/>
        </authorList>
    </citation>
    <scope>NUCLEOTIDE SEQUENCE [LARGE SCALE GENOMIC DNA]</scope>
    <source>
        <strain evidence="1 2">LMG 25716</strain>
    </source>
</reference>
<evidence type="ECO:0000313" key="1">
    <source>
        <dbReference type="EMBL" id="PKA70725.1"/>
    </source>
</evidence>
<evidence type="ECO:0000313" key="2">
    <source>
        <dbReference type="Proteomes" id="UP000232455"/>
    </source>
</evidence>
<sequence length="138" mass="15069">MIRALRCSVPLALVGCVSVSPAPIAKIEVRGEVRMPSPVTRPAYVSVRLYAPVEGQPRMIAQASYRVTALPVHFTFRLMPAQIAGDGVLLRSELAWSEDGPVQARSWQPAVTGSEMNVHLGQLPCYPKCTVRRASTDR</sequence>
<accession>A0ABX4Q1Q0</accession>